<dbReference type="SUPFAM" id="SSF161065">
    <property type="entry name" value="ATP synthase D chain-like"/>
    <property type="match status" value="1"/>
</dbReference>
<evidence type="ECO:0000256" key="7">
    <source>
        <dbReference type="ARBA" id="ARBA00022448"/>
    </source>
</evidence>
<keyword evidence="14 24" id="KW-1133">Transmembrane helix</keyword>
<evidence type="ECO:0000256" key="3">
    <source>
        <dbReference type="ARBA" id="ARBA00006675"/>
    </source>
</evidence>
<feature type="transmembrane region" description="Helical" evidence="24">
    <location>
        <begin position="455"/>
        <end position="475"/>
    </location>
</feature>
<keyword evidence="12" id="KW-0375">Hydrogen ion transport</keyword>
<dbReference type="InterPro" id="IPR008689">
    <property type="entry name" value="ATP_synth_F0_dsu_mt"/>
</dbReference>
<evidence type="ECO:0000256" key="6">
    <source>
        <dbReference type="ARBA" id="ARBA00021688"/>
    </source>
</evidence>
<feature type="region of interest" description="Disordered" evidence="23">
    <location>
        <begin position="675"/>
        <end position="697"/>
    </location>
</feature>
<evidence type="ECO:0000256" key="4">
    <source>
        <dbReference type="ARBA" id="ARBA00006842"/>
    </source>
</evidence>
<feature type="transmembrane region" description="Helical" evidence="24">
    <location>
        <begin position="495"/>
        <end position="512"/>
    </location>
</feature>
<evidence type="ECO:0000256" key="22">
    <source>
        <dbReference type="SAM" id="Coils"/>
    </source>
</evidence>
<feature type="transmembrane region" description="Helical" evidence="24">
    <location>
        <begin position="349"/>
        <end position="368"/>
    </location>
</feature>
<feature type="coiled-coil region" evidence="22">
    <location>
        <begin position="100"/>
        <end position="127"/>
    </location>
</feature>
<dbReference type="PANTHER" id="PTHR31201:SF1">
    <property type="entry name" value="GLYCEROPHOSPHOCHOLINE ACYLTRANSFERASE 1"/>
    <property type="match status" value="1"/>
</dbReference>
<dbReference type="InterPro" id="IPR036228">
    <property type="entry name" value="ATP_synth_F0_dsu_sf_mt"/>
</dbReference>
<name>A0A9Q5HX28_SANBA</name>
<feature type="transmembrane region" description="Helical" evidence="24">
    <location>
        <begin position="582"/>
        <end position="604"/>
    </location>
</feature>
<dbReference type="EMBL" id="LNZH02000191">
    <property type="protein sequence ID" value="OCB87455.1"/>
    <property type="molecule type" value="Genomic_DNA"/>
</dbReference>
<dbReference type="GO" id="GO:0005743">
    <property type="term" value="C:mitochondrial inner membrane"/>
    <property type="evidence" value="ECO:0007669"/>
    <property type="project" value="UniProtKB-SubCell"/>
</dbReference>
<feature type="compositionally biased region" description="Low complexity" evidence="23">
    <location>
        <begin position="678"/>
        <end position="689"/>
    </location>
</feature>
<evidence type="ECO:0000256" key="19">
    <source>
        <dbReference type="ARBA" id="ARBA00023209"/>
    </source>
</evidence>
<dbReference type="Pfam" id="PF10998">
    <property type="entry name" value="DUF2838"/>
    <property type="match status" value="1"/>
</dbReference>
<protein>
    <recommendedName>
        <fullName evidence="6">ATP synthase subunit d, mitochondrial</fullName>
    </recommendedName>
    <alternativeName>
        <fullName evidence="5">Glycerophosphocholine acyltransferase 1</fullName>
    </alternativeName>
</protein>
<keyword evidence="18 24" id="KW-0472">Membrane</keyword>
<keyword evidence="11 24" id="KW-0812">Transmembrane</keyword>
<evidence type="ECO:0000256" key="20">
    <source>
        <dbReference type="ARBA" id="ARBA00023264"/>
    </source>
</evidence>
<evidence type="ECO:0000256" key="13">
    <source>
        <dbReference type="ARBA" id="ARBA00022792"/>
    </source>
</evidence>
<evidence type="ECO:0000313" key="26">
    <source>
        <dbReference type="Proteomes" id="UP000757232"/>
    </source>
</evidence>
<evidence type="ECO:0000256" key="10">
    <source>
        <dbReference type="ARBA" id="ARBA00022679"/>
    </source>
</evidence>
<evidence type="ECO:0000256" key="23">
    <source>
        <dbReference type="SAM" id="MobiDB-lite"/>
    </source>
</evidence>
<keyword evidence="26" id="KW-1185">Reference proteome</keyword>
<dbReference type="InterPro" id="IPR021261">
    <property type="entry name" value="GPCAT"/>
</dbReference>
<evidence type="ECO:0000256" key="8">
    <source>
        <dbReference type="ARBA" id="ARBA00022516"/>
    </source>
</evidence>
<feature type="compositionally biased region" description="Polar residues" evidence="23">
    <location>
        <begin position="627"/>
        <end position="639"/>
    </location>
</feature>
<evidence type="ECO:0000256" key="16">
    <source>
        <dbReference type="ARBA" id="ARBA00023098"/>
    </source>
</evidence>
<gene>
    <name evidence="25" type="ORF">A7U60_g5360</name>
</gene>
<keyword evidence="8" id="KW-0444">Lipid biosynthesis</keyword>
<evidence type="ECO:0000256" key="21">
    <source>
        <dbReference type="ARBA" id="ARBA00023315"/>
    </source>
</evidence>
<keyword evidence="16" id="KW-0443">Lipid metabolism</keyword>
<dbReference type="GO" id="GO:0045259">
    <property type="term" value="C:proton-transporting ATP synthase complex"/>
    <property type="evidence" value="ECO:0007669"/>
    <property type="project" value="UniProtKB-KW"/>
</dbReference>
<organism evidence="25 26">
    <name type="scientific">Sanghuangporus baumii</name>
    <name type="common">Phellinus baumii</name>
    <dbReference type="NCBI Taxonomy" id="108892"/>
    <lineage>
        <taxon>Eukaryota</taxon>
        <taxon>Fungi</taxon>
        <taxon>Dikarya</taxon>
        <taxon>Basidiomycota</taxon>
        <taxon>Agaricomycotina</taxon>
        <taxon>Agaricomycetes</taxon>
        <taxon>Hymenochaetales</taxon>
        <taxon>Hymenochaetaceae</taxon>
        <taxon>Sanghuangporus</taxon>
    </lineage>
</organism>
<evidence type="ECO:0000256" key="5">
    <source>
        <dbReference type="ARBA" id="ARBA00019082"/>
    </source>
</evidence>
<keyword evidence="22" id="KW-0175">Coiled coil</keyword>
<evidence type="ECO:0000256" key="9">
    <source>
        <dbReference type="ARBA" id="ARBA00022547"/>
    </source>
</evidence>
<dbReference type="Gene3D" id="6.10.280.70">
    <property type="match status" value="1"/>
</dbReference>
<evidence type="ECO:0000256" key="1">
    <source>
        <dbReference type="ARBA" id="ARBA00004141"/>
    </source>
</evidence>
<keyword evidence="20" id="KW-1208">Phospholipid metabolism</keyword>
<comment type="subcellular location">
    <subcellularLocation>
        <location evidence="1">Membrane</location>
        <topology evidence="1">Multi-pass membrane protein</topology>
    </subcellularLocation>
    <subcellularLocation>
        <location evidence="2">Mitochondrion inner membrane</location>
    </subcellularLocation>
</comment>
<keyword evidence="9" id="KW-0138">CF(0)</keyword>
<evidence type="ECO:0000256" key="12">
    <source>
        <dbReference type="ARBA" id="ARBA00022781"/>
    </source>
</evidence>
<feature type="transmembrane region" description="Helical" evidence="24">
    <location>
        <begin position="423"/>
        <end position="443"/>
    </location>
</feature>
<evidence type="ECO:0000256" key="17">
    <source>
        <dbReference type="ARBA" id="ARBA00023128"/>
    </source>
</evidence>
<keyword evidence="7" id="KW-0813">Transport</keyword>
<keyword evidence="13" id="KW-0999">Mitochondrion inner membrane</keyword>
<accession>A0A9Q5HX28</accession>
<evidence type="ECO:0000256" key="24">
    <source>
        <dbReference type="SAM" id="Phobius"/>
    </source>
</evidence>
<dbReference type="GO" id="GO:0016746">
    <property type="term" value="F:acyltransferase activity"/>
    <property type="evidence" value="ECO:0007669"/>
    <property type="project" value="UniProtKB-KW"/>
</dbReference>
<evidence type="ECO:0000313" key="25">
    <source>
        <dbReference type="EMBL" id="OCB87455.1"/>
    </source>
</evidence>
<feature type="transmembrane region" description="Helical" evidence="24">
    <location>
        <begin position="398"/>
        <end position="417"/>
    </location>
</feature>
<sequence>MASKGAAVALDFAKIYSKLGLGKETIASLNAFRKRYNDAKRIQSTLQSQPTEVDFAFYRSVLKNKAVVDEAEKVFKDFKPVTYDVGAQVKAIEAFEAKAVENAKATEAKIDEELKDLQATLENIEKVRPFEDLTVEDVGNAHPEIIKAVETMLKKGKWTVPVSRVHARKPHRQQHPFLFATILCLTLLKMVNVNSNDQSRPPTPPHRPDTPGQSFGISMGFFSVPFERFIRDDVSEWTGAFTLLGARRLHVYSVRLSMLNVVGMKTTDTIETFFDSRMDLLERRLKKHSDRLKTRAEETFKFKAPSGDLFVGKDLDREVQKFKLKVSGQIASLSNAWQSAKVIRTREKISFFFGVQSLLMTALLFGMAPQWLHVSYTIQALLLLPVRAIYYKKRALHYFLFDLCYYCTLLNFIYIWLAPSSATLWIACYCMSHGSLASAVITWRNSLVFHDLDKVTSLFIHMYGPLVFTVIRHYYPDAETRFPAVAKVPHFEPVKAFGLSALIYIIWQLLYWKFVLVDRRKKIDSGERTTSFSYMLNDKRGVIGRMLAHIPPQYRELSFISGQLVYTLAVELPVLLLYRSSFASSTFLLSIFSVSVWNGAGFYIEVFGRKFERELETLRKELAEATASRSGRVTPSESQAGDFAHSRNVSESNLSASTESPVFVAQDLPAQDLIVTPLSGDTSTSSLSSEPENKKDR</sequence>
<keyword evidence="17" id="KW-0496">Mitochondrion</keyword>
<keyword evidence="21" id="KW-0012">Acyltransferase</keyword>
<keyword evidence="19" id="KW-0594">Phospholipid biosynthesis</keyword>
<dbReference type="GO" id="GO:0015078">
    <property type="term" value="F:proton transmembrane transporter activity"/>
    <property type="evidence" value="ECO:0007669"/>
    <property type="project" value="InterPro"/>
</dbReference>
<dbReference type="Pfam" id="PF05873">
    <property type="entry name" value="Mt_ATP-synt_D"/>
    <property type="match status" value="1"/>
</dbReference>
<reference evidence="25" key="1">
    <citation type="submission" date="2016-06" db="EMBL/GenBank/DDBJ databases">
        <title>Draft Genome sequence of the fungus Inonotus baumii.</title>
        <authorList>
            <person name="Zhu H."/>
            <person name="Lin W."/>
        </authorList>
    </citation>
    <scope>NUCLEOTIDE SEQUENCE</scope>
    <source>
        <strain evidence="25">821</strain>
    </source>
</reference>
<evidence type="ECO:0000256" key="11">
    <source>
        <dbReference type="ARBA" id="ARBA00022692"/>
    </source>
</evidence>
<comment type="caution">
    <text evidence="25">The sequence shown here is derived from an EMBL/GenBank/DDBJ whole genome shotgun (WGS) entry which is preliminary data.</text>
</comment>
<dbReference type="AlphaFoldDB" id="A0A9Q5HX28"/>
<evidence type="ECO:0000256" key="14">
    <source>
        <dbReference type="ARBA" id="ARBA00022989"/>
    </source>
</evidence>
<evidence type="ECO:0000256" key="2">
    <source>
        <dbReference type="ARBA" id="ARBA00004273"/>
    </source>
</evidence>
<keyword evidence="15" id="KW-0406">Ion transport</keyword>
<evidence type="ECO:0000256" key="18">
    <source>
        <dbReference type="ARBA" id="ARBA00023136"/>
    </source>
</evidence>
<feature type="transmembrane region" description="Helical" evidence="24">
    <location>
        <begin position="557"/>
        <end position="576"/>
    </location>
</feature>
<comment type="similarity">
    <text evidence="4">Belongs to the ATPase d subunit family.</text>
</comment>
<dbReference type="OrthoDB" id="406287at2759"/>
<comment type="similarity">
    <text evidence="3">Belongs to the GPC1 family.</text>
</comment>
<keyword evidence="10" id="KW-0808">Transferase</keyword>
<dbReference type="GO" id="GO:0015986">
    <property type="term" value="P:proton motive force-driven ATP synthesis"/>
    <property type="evidence" value="ECO:0007669"/>
    <property type="project" value="InterPro"/>
</dbReference>
<evidence type="ECO:0000256" key="15">
    <source>
        <dbReference type="ARBA" id="ARBA00023065"/>
    </source>
</evidence>
<proteinExistence type="inferred from homology"/>
<dbReference type="PANTHER" id="PTHR31201">
    <property type="entry name" value="OS01G0585100 PROTEIN"/>
    <property type="match status" value="1"/>
</dbReference>
<dbReference type="GO" id="GO:0006656">
    <property type="term" value="P:phosphatidylcholine biosynthetic process"/>
    <property type="evidence" value="ECO:0007669"/>
    <property type="project" value="TreeGrafter"/>
</dbReference>
<feature type="region of interest" description="Disordered" evidence="23">
    <location>
        <begin position="626"/>
        <end position="647"/>
    </location>
</feature>
<dbReference type="Proteomes" id="UP000757232">
    <property type="component" value="Unassembled WGS sequence"/>
</dbReference>